<dbReference type="Pfam" id="PF00158">
    <property type="entry name" value="Sigma54_activat"/>
    <property type="match status" value="1"/>
</dbReference>
<dbReference type="InterPro" id="IPR027417">
    <property type="entry name" value="P-loop_NTPase"/>
</dbReference>
<dbReference type="SMART" id="SM00382">
    <property type="entry name" value="AAA"/>
    <property type="match status" value="1"/>
</dbReference>
<dbReference type="InterPro" id="IPR003593">
    <property type="entry name" value="AAA+_ATPase"/>
</dbReference>
<dbReference type="Gene3D" id="3.40.50.300">
    <property type="entry name" value="P-loop containing nucleotide triphosphate hydrolases"/>
    <property type="match status" value="1"/>
</dbReference>
<dbReference type="PROSITE" id="PS50045">
    <property type="entry name" value="SIGMA54_INTERACT_4"/>
    <property type="match status" value="1"/>
</dbReference>
<dbReference type="Gene3D" id="3.30.450.20">
    <property type="entry name" value="PAS domain"/>
    <property type="match status" value="1"/>
</dbReference>
<dbReference type="InterPro" id="IPR036388">
    <property type="entry name" value="WH-like_DNA-bd_sf"/>
</dbReference>
<dbReference type="InterPro" id="IPR025943">
    <property type="entry name" value="Sigma_54_int_dom_ATP-bd_2"/>
</dbReference>
<dbReference type="Pfam" id="PF25601">
    <property type="entry name" value="AAA_lid_14"/>
    <property type="match status" value="1"/>
</dbReference>
<evidence type="ECO:0000256" key="2">
    <source>
        <dbReference type="ARBA" id="ARBA00022840"/>
    </source>
</evidence>
<name>A0A069AD92_CLODI</name>
<dbReference type="GO" id="GO:0006355">
    <property type="term" value="P:regulation of DNA-templated transcription"/>
    <property type="evidence" value="ECO:0007669"/>
    <property type="project" value="InterPro"/>
</dbReference>
<dbReference type="EMBL" id="LK932408">
    <property type="protein sequence ID" value="CDS88845.1"/>
    <property type="molecule type" value="Genomic_DNA"/>
</dbReference>
<sequence length="674" mass="77519">MDKKKLILITYDKLNSDHYKEELTNFFGDEIIIETQNILDGIKENLEGDVVLSLSPLTSNFLIKHFKEDIEIIHGTKALSKLGYEKMMKLPPGTKSLLMTTNKTSAFEMATYLYKIGINHIDFVPTYPDCDEIYDLDTAITPGQIRFIPKYIKNIVDLGWRKISLDTYMSLLVVLKLKNEKFIEKLYKLSKETLSHDFLNTSLDNISKLKTILYMTIDEIGDGLIFFNTFNKVTFVNKSLLNMLELDEKLIKSPSLMEYMPKSFLDKITKNLNIDNMIIYIDEIDKKFILSKKPFYLYKNIEGCLITLKDVNNIEILEQKIRSDSVKRGYVAKYKFNNIIGSSSIIKDCIKKAKKMALTDNPILITGETGTGKEAFTQSIHNHSNRKNKPFVAINCASLPSELLESELFGYEDGSFTGAKKGGKKGLFELAHTGTIFLDEIGDMPHDLQVKLLRVLQEKEIRKIGGTSIIPIDVRILAATNKDLEKLIIENKFRIDLFYRISMFTLDLPPLRKRLEDIPLLLESFLKELPYKNIKLDKSLLEALNSYTWMGNIRELRNCVEYMAYMGSNYLTINDLPQNISSKLNNNHMSSNMSIFNDLSQYDKNICISILKSLHMKPMGRTKLMKFMEYNVTEYEVRNMLEYLTRNGYLISSKGRKGSSVTEKGIKIIENNII</sequence>
<dbReference type="CDD" id="cd00009">
    <property type="entry name" value="AAA"/>
    <property type="match status" value="1"/>
</dbReference>
<evidence type="ECO:0000313" key="4">
    <source>
        <dbReference type="EMBL" id="CDS88293.1"/>
    </source>
</evidence>
<dbReference type="GO" id="GO:0005524">
    <property type="term" value="F:ATP binding"/>
    <property type="evidence" value="ECO:0007669"/>
    <property type="project" value="UniProtKB-KW"/>
</dbReference>
<dbReference type="Gene3D" id="1.10.10.10">
    <property type="entry name" value="Winged helix-like DNA-binding domain superfamily/Winged helix DNA-binding domain"/>
    <property type="match status" value="1"/>
</dbReference>
<dbReference type="PROSITE" id="PS00675">
    <property type="entry name" value="SIGMA54_INTERACT_1"/>
    <property type="match status" value="1"/>
</dbReference>
<dbReference type="SUPFAM" id="SSF52540">
    <property type="entry name" value="P-loop containing nucleoside triphosphate hydrolases"/>
    <property type="match status" value="1"/>
</dbReference>
<feature type="domain" description="Sigma-54 factor interaction" evidence="3">
    <location>
        <begin position="339"/>
        <end position="565"/>
    </location>
</feature>
<dbReference type="InterPro" id="IPR002078">
    <property type="entry name" value="Sigma_54_int"/>
</dbReference>
<dbReference type="InterPro" id="IPR058031">
    <property type="entry name" value="AAA_lid_NorR"/>
</dbReference>
<evidence type="ECO:0000256" key="1">
    <source>
        <dbReference type="ARBA" id="ARBA00022741"/>
    </source>
</evidence>
<accession>A0A069AD92</accession>
<keyword evidence="2" id="KW-0067">ATP-binding</keyword>
<proteinExistence type="predicted"/>
<reference evidence="5" key="1">
    <citation type="submission" date="2014-07" db="EMBL/GenBank/DDBJ databases">
        <authorList>
            <person name="Monot Marc"/>
        </authorList>
    </citation>
    <scope>NUCLEOTIDE SEQUENCE</scope>
    <source>
        <strain evidence="5">7032994</strain>
    </source>
</reference>
<dbReference type="PANTHER" id="PTHR32071:SF57">
    <property type="entry name" value="C4-DICARBOXYLATE TRANSPORT TRANSCRIPTIONAL REGULATORY PROTEIN DCTD"/>
    <property type="match status" value="1"/>
</dbReference>
<dbReference type="RefSeq" id="WP_021366906.1">
    <property type="nucleotide sequence ID" value="NZ_BBYB01000182.1"/>
</dbReference>
<dbReference type="EMBL" id="LK932522">
    <property type="protein sequence ID" value="CDS88293.1"/>
    <property type="molecule type" value="Genomic_DNA"/>
</dbReference>
<dbReference type="InterPro" id="IPR025662">
    <property type="entry name" value="Sigma_54_int_dom_ATP-bd_1"/>
</dbReference>
<dbReference type="PROSITE" id="PS00676">
    <property type="entry name" value="SIGMA54_INTERACT_2"/>
    <property type="match status" value="1"/>
</dbReference>
<dbReference type="PANTHER" id="PTHR32071">
    <property type="entry name" value="TRANSCRIPTIONAL REGULATORY PROTEIN"/>
    <property type="match status" value="1"/>
</dbReference>
<protein>
    <submittedName>
        <fullName evidence="5">Transcriptional regulator, sigma-54 dependent</fullName>
    </submittedName>
</protein>
<dbReference type="AlphaFoldDB" id="A0A069AD92"/>
<evidence type="ECO:0000313" key="5">
    <source>
        <dbReference type="EMBL" id="CDS88845.1"/>
    </source>
</evidence>
<keyword evidence="1" id="KW-0547">Nucleotide-binding</keyword>
<organism evidence="5">
    <name type="scientific">Clostridioides difficile</name>
    <name type="common">Peptoclostridium difficile</name>
    <dbReference type="NCBI Taxonomy" id="1496"/>
    <lineage>
        <taxon>Bacteria</taxon>
        <taxon>Bacillati</taxon>
        <taxon>Bacillota</taxon>
        <taxon>Clostridia</taxon>
        <taxon>Peptostreptococcales</taxon>
        <taxon>Peptostreptococcaceae</taxon>
        <taxon>Clostridioides</taxon>
    </lineage>
</organism>
<dbReference type="FunFam" id="3.40.50.300:FF:000006">
    <property type="entry name" value="DNA-binding transcriptional regulator NtrC"/>
    <property type="match status" value="1"/>
</dbReference>
<evidence type="ECO:0000259" key="3">
    <source>
        <dbReference type="PROSITE" id="PS50045"/>
    </source>
</evidence>
<gene>
    <name evidence="4" type="ORF">BN1096_680019</name>
    <name evidence="5" type="ORF">BN1097_690009</name>
</gene>
<dbReference type="Gene3D" id="1.10.8.60">
    <property type="match status" value="1"/>
</dbReference>